<dbReference type="InterPro" id="IPR011042">
    <property type="entry name" value="6-blade_b-propeller_TolB-like"/>
</dbReference>
<dbReference type="SUPFAM" id="SSF63825">
    <property type="entry name" value="YWTD domain"/>
    <property type="match status" value="1"/>
</dbReference>
<evidence type="ECO:0008006" key="3">
    <source>
        <dbReference type="Google" id="ProtNLM"/>
    </source>
</evidence>
<dbReference type="EMBL" id="AGZN01000008">
    <property type="protein sequence ID" value="EKN31173.1"/>
    <property type="molecule type" value="Genomic_DNA"/>
</dbReference>
<comment type="caution">
    <text evidence="1">The sequence shown here is derived from an EMBL/GenBank/DDBJ whole genome shotgun (WGS) entry which is preliminary data.</text>
</comment>
<proteinExistence type="predicted"/>
<reference evidence="1 2" key="1">
    <citation type="submission" date="2012-02" db="EMBL/GenBank/DDBJ databases">
        <title>The Genome Sequence of Parabacteroides distasonis CL09T03C24.</title>
        <authorList>
            <consortium name="The Broad Institute Genome Sequencing Platform"/>
            <person name="Earl A."/>
            <person name="Ward D."/>
            <person name="Feldgarden M."/>
            <person name="Gevers D."/>
            <person name="Zitomersky N.L."/>
            <person name="Coyne M.J."/>
            <person name="Comstock L.E."/>
            <person name="Young S.K."/>
            <person name="Zeng Q."/>
            <person name="Gargeya S."/>
            <person name="Fitzgerald M."/>
            <person name="Haas B."/>
            <person name="Abouelleil A."/>
            <person name="Alvarado L."/>
            <person name="Arachchi H.M."/>
            <person name="Berlin A."/>
            <person name="Chapman S.B."/>
            <person name="Gearin G."/>
            <person name="Goldberg J."/>
            <person name="Griggs A."/>
            <person name="Gujja S."/>
            <person name="Hansen M."/>
            <person name="Heiman D."/>
            <person name="Howarth C."/>
            <person name="Larimer J."/>
            <person name="Lui A."/>
            <person name="MacDonald P.J.P."/>
            <person name="McCowen C."/>
            <person name="Montmayeur A."/>
            <person name="Murphy C."/>
            <person name="Neiman D."/>
            <person name="Pearson M."/>
            <person name="Priest M."/>
            <person name="Roberts A."/>
            <person name="Saif S."/>
            <person name="Shea T."/>
            <person name="Sisk P."/>
            <person name="Stolte C."/>
            <person name="Sykes S."/>
            <person name="Wortman J."/>
            <person name="Nusbaum C."/>
            <person name="Birren B."/>
        </authorList>
    </citation>
    <scope>NUCLEOTIDE SEQUENCE [LARGE SCALE GENOMIC DNA]</scope>
    <source>
        <strain evidence="1 2">CL09T03C24</strain>
    </source>
</reference>
<evidence type="ECO:0000313" key="2">
    <source>
        <dbReference type="Proteomes" id="UP000006262"/>
    </source>
</evidence>
<sequence>MRSRGVTFVPLEVTTDDASLIDGVYDYAVTDRYIYVLPVKEPRIVLFDRQGRFIRTLVKEGQGPGEFRGILPCIQVDERNDRLFLFSNNRVWEYTLEGEFIGQSTHEYSVIYMRHIGKDRFAAISFPFQPFNGGGFGLGLFSRKGDTIAIKNDFYSFLLPHEKSGFTTSIAPAYSDAQNSVLFKTGSNDTVFCISADRISAACVLDLKNSDAEVIRSLDVTDMSNLRIEKKDPKDIFVQDMIEFPGHYYFRLLYNQGYYIASVDKKTGKTLVEKCVMPGSIYELADANLQHGMQGTRSYRNFPVWGRVIKDELVQVVTPYELNLYKSLRSITIPQELDLKGEEGNPVFVFYSLI</sequence>
<name>A0AAD2TS45_PARDI</name>
<dbReference type="Proteomes" id="UP000006262">
    <property type="component" value="Unassembled WGS sequence"/>
</dbReference>
<organism evidence="1 2">
    <name type="scientific">Parabacteroides distasonis CL09T03C24</name>
    <dbReference type="NCBI Taxonomy" id="999417"/>
    <lineage>
        <taxon>Bacteria</taxon>
        <taxon>Pseudomonadati</taxon>
        <taxon>Bacteroidota</taxon>
        <taxon>Bacteroidia</taxon>
        <taxon>Bacteroidales</taxon>
        <taxon>Tannerellaceae</taxon>
        <taxon>Parabacteroides</taxon>
    </lineage>
</organism>
<evidence type="ECO:0000313" key="1">
    <source>
        <dbReference type="EMBL" id="EKN31173.1"/>
    </source>
</evidence>
<accession>A0AAD2TS45</accession>
<gene>
    <name evidence="1" type="ORF">HMPREF1059_00861</name>
</gene>
<dbReference type="Pfam" id="PF17170">
    <property type="entry name" value="DUF5128"/>
    <property type="match status" value="1"/>
</dbReference>
<dbReference type="AlphaFoldDB" id="A0AAD2TS45"/>
<dbReference type="Gene3D" id="2.120.10.30">
    <property type="entry name" value="TolB, C-terminal domain"/>
    <property type="match status" value="1"/>
</dbReference>
<protein>
    <recommendedName>
        <fullName evidence="3">6-bladed beta-propeller</fullName>
    </recommendedName>
</protein>